<keyword evidence="2" id="KW-0732">Signal</keyword>
<name>A0A7Y9GEX2_9ACTN</name>
<evidence type="ECO:0000256" key="1">
    <source>
        <dbReference type="SAM" id="MobiDB-lite"/>
    </source>
</evidence>
<evidence type="ECO:0000256" key="2">
    <source>
        <dbReference type="SAM" id="SignalP"/>
    </source>
</evidence>
<proteinExistence type="predicted"/>
<protein>
    <submittedName>
        <fullName evidence="3">Uncharacterized protein</fullName>
    </submittedName>
</protein>
<evidence type="ECO:0000313" key="4">
    <source>
        <dbReference type="Proteomes" id="UP000591272"/>
    </source>
</evidence>
<feature type="chain" id="PRO_5038504670" evidence="2">
    <location>
        <begin position="24"/>
        <end position="173"/>
    </location>
</feature>
<keyword evidence="4" id="KW-1185">Reference proteome</keyword>
<accession>A0A7Y9GEX2</accession>
<gene>
    <name evidence="3" type="ORF">BJ999_005563</name>
</gene>
<dbReference type="Proteomes" id="UP000591272">
    <property type="component" value="Unassembled WGS sequence"/>
</dbReference>
<feature type="region of interest" description="Disordered" evidence="1">
    <location>
        <begin position="31"/>
        <end position="88"/>
    </location>
</feature>
<comment type="caution">
    <text evidence="3">The sequence shown here is derived from an EMBL/GenBank/DDBJ whole genome shotgun (WGS) entry which is preliminary data.</text>
</comment>
<evidence type="ECO:0000313" key="3">
    <source>
        <dbReference type="EMBL" id="NYE15267.1"/>
    </source>
</evidence>
<organism evidence="3 4">
    <name type="scientific">Actinomadura citrea</name>
    <dbReference type="NCBI Taxonomy" id="46158"/>
    <lineage>
        <taxon>Bacteria</taxon>
        <taxon>Bacillati</taxon>
        <taxon>Actinomycetota</taxon>
        <taxon>Actinomycetes</taxon>
        <taxon>Streptosporangiales</taxon>
        <taxon>Thermomonosporaceae</taxon>
        <taxon>Actinomadura</taxon>
    </lineage>
</organism>
<dbReference type="EMBL" id="JACCBT010000001">
    <property type="protein sequence ID" value="NYE15267.1"/>
    <property type="molecule type" value="Genomic_DNA"/>
</dbReference>
<feature type="compositionally biased region" description="Low complexity" evidence="1">
    <location>
        <begin position="52"/>
        <end position="84"/>
    </location>
</feature>
<sequence length="173" mass="17499">MFFTFRVSKSAAAKALGSLAVVAAVAGGCAVGSSDDSNEARPSSSASANTQPSPSVTGASSTTTTEPSAAPSTSQPEPSASESADVSARPGKIVAVFEDGPKGPFLVLAPLDEPQSDLEYASQQRDALRNLDVTALPIASAWKVDVSTDVLASCKPFAEYPSCGDTAPSSTDR</sequence>
<dbReference type="RefSeq" id="WP_179835991.1">
    <property type="nucleotide sequence ID" value="NZ_BMRD01000016.1"/>
</dbReference>
<feature type="compositionally biased region" description="Polar residues" evidence="1">
    <location>
        <begin position="40"/>
        <end position="51"/>
    </location>
</feature>
<dbReference type="AlphaFoldDB" id="A0A7Y9GEX2"/>
<dbReference type="PROSITE" id="PS51257">
    <property type="entry name" value="PROKAR_LIPOPROTEIN"/>
    <property type="match status" value="1"/>
</dbReference>
<feature type="signal peptide" evidence="2">
    <location>
        <begin position="1"/>
        <end position="23"/>
    </location>
</feature>
<reference evidence="3 4" key="1">
    <citation type="submission" date="2020-07" db="EMBL/GenBank/DDBJ databases">
        <title>Sequencing the genomes of 1000 actinobacteria strains.</title>
        <authorList>
            <person name="Klenk H.-P."/>
        </authorList>
    </citation>
    <scope>NUCLEOTIDE SEQUENCE [LARGE SCALE GENOMIC DNA]</scope>
    <source>
        <strain evidence="3 4">DSM 43461</strain>
    </source>
</reference>